<dbReference type="Gene3D" id="3.20.20.70">
    <property type="entry name" value="Aldolase class I"/>
    <property type="match status" value="1"/>
</dbReference>
<gene>
    <name evidence="3" type="ORF">ACFSJ3_07220</name>
</gene>
<dbReference type="InterPro" id="IPR002252">
    <property type="entry name" value="Glyco_hydro_36"/>
</dbReference>
<evidence type="ECO:0000256" key="2">
    <source>
        <dbReference type="ARBA" id="ARBA00023295"/>
    </source>
</evidence>
<dbReference type="InterPro" id="IPR013785">
    <property type="entry name" value="Aldolase_TIM"/>
</dbReference>
<reference evidence="4" key="1">
    <citation type="journal article" date="2019" name="Int. J. Syst. Evol. Microbiol.">
        <title>The Global Catalogue of Microorganisms (GCM) 10K type strain sequencing project: providing services to taxonomists for standard genome sequencing and annotation.</title>
        <authorList>
            <consortium name="The Broad Institute Genomics Platform"/>
            <consortium name="The Broad Institute Genome Sequencing Center for Infectious Disease"/>
            <person name="Wu L."/>
            <person name="Ma J."/>
        </authorList>
    </citation>
    <scope>NUCLEOTIDE SEQUENCE [LARGE SCALE GENOMIC DNA]</scope>
    <source>
        <strain evidence="4">CGMCC 1.10992</strain>
    </source>
</reference>
<dbReference type="Pfam" id="PF02065">
    <property type="entry name" value="Melibiase"/>
    <property type="match status" value="1"/>
</dbReference>
<evidence type="ECO:0000313" key="3">
    <source>
        <dbReference type="EMBL" id="MFD2095770.1"/>
    </source>
</evidence>
<dbReference type="GO" id="GO:0004557">
    <property type="term" value="F:alpha-galactosidase activity"/>
    <property type="evidence" value="ECO:0007669"/>
    <property type="project" value="UniProtKB-EC"/>
</dbReference>
<dbReference type="PANTHER" id="PTHR43053:SF3">
    <property type="entry name" value="ALPHA-GALACTOSIDASE C-RELATED"/>
    <property type="match status" value="1"/>
</dbReference>
<comment type="caution">
    <text evidence="3">The sequence shown here is derived from an EMBL/GenBank/DDBJ whole genome shotgun (WGS) entry which is preliminary data.</text>
</comment>
<dbReference type="InterPro" id="IPR017853">
    <property type="entry name" value="GH"/>
</dbReference>
<dbReference type="EC" id="3.2.1.22" evidence="3"/>
<keyword evidence="4" id="KW-1185">Reference proteome</keyword>
<evidence type="ECO:0000313" key="4">
    <source>
        <dbReference type="Proteomes" id="UP001597380"/>
    </source>
</evidence>
<dbReference type="PANTHER" id="PTHR43053">
    <property type="entry name" value="GLYCOSIDASE FAMILY 31"/>
    <property type="match status" value="1"/>
</dbReference>
<keyword evidence="1 3" id="KW-0378">Hydrolase</keyword>
<dbReference type="Proteomes" id="UP001597380">
    <property type="component" value="Unassembled WGS sequence"/>
</dbReference>
<proteinExistence type="predicted"/>
<sequence length="575" mass="65349">MTVSSLVSAPGYVTSPDSAESDFHLLRPWHDNEMRAEITNIAHAPARVSTVTLYDWRCAFSEEARIYGEGFQMLSQTGGWLNNAEPIGRCDDGEVYRLYDRQAETRVYSMLLVEDAGQFHLLGFDSSSHFSGYFVIAGDRIKVCLDLENITLEPYEATVLEGFVYLQGTDLPAVLDDFARHLMQNHPREPYERLPRGWCSWYHYYENVSAQDVLENLEALKDYPQLEFIQIDDGYQAFMGDWLTPSDKFQGGVRSLVDQIRAGGKRAGIWVAPFIAQRESHIFQAHPDWFVKDTNGYPLAAENVTYGGWRCTPWYILDGTHPGVINYLKHVIGTMRHEWGVDYFKLDANFWGAIHGGVFHRPNATRIEAYREGMAAINEAADGAFILGCNAPMWPSLGLVDGMRVSDDVERHWHRFNQIREETFMRNWQHGRLWLNDPDCLVLNCIEGQHAEEEHFRLHLAAIVGSAGILMLGDRLNALTDKQRESVHTVSRLLDSDYGAARFQTFDTQMGISENKLGRLICLTNAASEPHRRKITLRPGEQVNMILAGNYRKTDDTVEVNLSGYDGALIELVRS</sequence>
<name>A0ABW4XLV6_9GAMM</name>
<accession>A0ABW4XLV6</accession>
<evidence type="ECO:0000256" key="1">
    <source>
        <dbReference type="ARBA" id="ARBA00022801"/>
    </source>
</evidence>
<organism evidence="3 4">
    <name type="scientific">Corallincola platygyrae</name>
    <dbReference type="NCBI Taxonomy" id="1193278"/>
    <lineage>
        <taxon>Bacteria</taxon>
        <taxon>Pseudomonadati</taxon>
        <taxon>Pseudomonadota</taxon>
        <taxon>Gammaproteobacteria</taxon>
        <taxon>Alteromonadales</taxon>
        <taxon>Psychromonadaceae</taxon>
        <taxon>Corallincola</taxon>
    </lineage>
</organism>
<dbReference type="CDD" id="cd14791">
    <property type="entry name" value="GH36"/>
    <property type="match status" value="1"/>
</dbReference>
<keyword evidence="2 3" id="KW-0326">Glycosidase</keyword>
<protein>
    <submittedName>
        <fullName evidence="3">Alpha-galactosidase</fullName>
        <ecNumber evidence="3">3.2.1.22</ecNumber>
    </submittedName>
</protein>
<dbReference type="SUPFAM" id="SSF51445">
    <property type="entry name" value="(Trans)glycosidases"/>
    <property type="match status" value="1"/>
</dbReference>
<dbReference type="InterPro" id="IPR050985">
    <property type="entry name" value="Alpha-glycosidase_related"/>
</dbReference>
<dbReference type="RefSeq" id="WP_345340162.1">
    <property type="nucleotide sequence ID" value="NZ_BAABLI010000014.1"/>
</dbReference>
<dbReference type="EMBL" id="JBHUHT010000009">
    <property type="protein sequence ID" value="MFD2095770.1"/>
    <property type="molecule type" value="Genomic_DNA"/>
</dbReference>